<protein>
    <submittedName>
        <fullName evidence="2">DUF1837 domain-containing protein</fullName>
    </submittedName>
</protein>
<evidence type="ECO:0000259" key="1">
    <source>
        <dbReference type="Pfam" id="PF08878"/>
    </source>
</evidence>
<evidence type="ECO:0000313" key="2">
    <source>
        <dbReference type="EMBL" id="MCZ3668183.1"/>
    </source>
</evidence>
<dbReference type="EMBL" id="JAKHPH010000025">
    <property type="protein sequence ID" value="MCZ3668183.1"/>
    <property type="molecule type" value="Genomic_DNA"/>
</dbReference>
<dbReference type="Pfam" id="PF08878">
    <property type="entry name" value="HamA"/>
    <property type="match status" value="1"/>
</dbReference>
<dbReference type="AlphaFoldDB" id="A0AAW5WUG2"/>
<evidence type="ECO:0000313" key="3">
    <source>
        <dbReference type="Proteomes" id="UP001212401"/>
    </source>
</evidence>
<comment type="caution">
    <text evidence="2">The sequence shown here is derived from an EMBL/GenBank/DDBJ whole genome shotgun (WGS) entry which is preliminary data.</text>
</comment>
<proteinExistence type="predicted"/>
<name>A0AAW5WUG2_9LACO</name>
<sequence length="438" mass="50068">MEISKFGILVHALKPLCKEGGKVSIEEAVRIILEKYSKEWPDPYTDSNYKKLYYHGLNSSVTQYLENNVDIDKFKKFISKATDQQKEDILDYLKAHFELQSEPQINEVPYCCVNLMISLIREAKYGQDSKQQKKSTVSGLSGNGEISLTIQDERGVFDKTFDQVKAVKLPSQSSGMRVFALLPVNGIYSHKQLIRLLRKNLARYIFSRKDRTGEDIDLEELSAEATTELRKFVRECNPQTLLGELLVYIFLEHCENAPKIFTKAEFFRSNHSISEKSIFIRKYGDGWQFIVGASNLGATFELAISDALKECEELKDRSEYGEGLYSTNVIQRSALDSSFEVEQVDQINSLILPNPDKPSQQIRIDSYGIFIGCQIDDVNDNPDELKTVLLRDAEKAEELINEFVSQHGLSKHPLYLYLLPFKNIEKESDLIIDQLVGR</sequence>
<dbReference type="InterPro" id="IPR014976">
    <property type="entry name" value="AbpA_HamA_C"/>
</dbReference>
<reference evidence="2" key="1">
    <citation type="submission" date="2022-01" db="EMBL/GenBank/DDBJ databases">
        <title>VMRC isolate genome collection.</title>
        <authorList>
            <person name="France M."/>
            <person name="Rutt L."/>
            <person name="Humphrys M."/>
            <person name="Ravel J."/>
        </authorList>
    </citation>
    <scope>NUCLEOTIDE SEQUENCE</scope>
    <source>
        <strain evidence="2">C0048A1</strain>
    </source>
</reference>
<accession>A0AAW5WUG2</accession>
<feature type="domain" description="Anti-bacteriophage protein A/HamA C-terminal" evidence="1">
    <location>
        <begin position="161"/>
        <end position="434"/>
    </location>
</feature>
<gene>
    <name evidence="2" type="ORF">L2724_07850</name>
</gene>
<organism evidence="2 3">
    <name type="scientific">Limosilactobacillus vaginalis</name>
    <dbReference type="NCBI Taxonomy" id="1633"/>
    <lineage>
        <taxon>Bacteria</taxon>
        <taxon>Bacillati</taxon>
        <taxon>Bacillota</taxon>
        <taxon>Bacilli</taxon>
        <taxon>Lactobacillales</taxon>
        <taxon>Lactobacillaceae</taxon>
        <taxon>Limosilactobacillus</taxon>
    </lineage>
</organism>
<dbReference type="RefSeq" id="WP_269296168.1">
    <property type="nucleotide sequence ID" value="NZ_JAKHPH010000025.1"/>
</dbReference>
<dbReference type="Proteomes" id="UP001212401">
    <property type="component" value="Unassembled WGS sequence"/>
</dbReference>